<dbReference type="Proteomes" id="UP000537592">
    <property type="component" value="Unassembled WGS sequence"/>
</dbReference>
<evidence type="ECO:0000313" key="2">
    <source>
        <dbReference type="Proteomes" id="UP000537592"/>
    </source>
</evidence>
<dbReference type="RefSeq" id="WP_183750915.1">
    <property type="nucleotide sequence ID" value="NZ_JACICC010000002.1"/>
</dbReference>
<sequence length="71" mass="8027">MENQFHIKLLRPLPMRGCAEIVVGKKGQQMRMTSSLRPCRRGVLPLDRLTPDLPVELSASCGKIRILTRRG</sequence>
<reference evidence="1 2" key="1">
    <citation type="submission" date="2020-08" db="EMBL/GenBank/DDBJ databases">
        <title>Genomic Encyclopedia of Type Strains, Phase IV (KMG-IV): sequencing the most valuable type-strain genomes for metagenomic binning, comparative biology and taxonomic classification.</title>
        <authorList>
            <person name="Goeker M."/>
        </authorList>
    </citation>
    <scope>NUCLEOTIDE SEQUENCE [LARGE SCALE GENOMIC DNA]</scope>
    <source>
        <strain evidence="1 2">DSM 28760</strain>
    </source>
</reference>
<protein>
    <submittedName>
        <fullName evidence="1">Uncharacterized protein</fullName>
    </submittedName>
</protein>
<evidence type="ECO:0000313" key="1">
    <source>
        <dbReference type="EMBL" id="MBB3808891.1"/>
    </source>
</evidence>
<comment type="caution">
    <text evidence="1">The sequence shown here is derived from an EMBL/GenBank/DDBJ whole genome shotgun (WGS) entry which is preliminary data.</text>
</comment>
<proteinExistence type="predicted"/>
<name>A0A7W5Z3E6_9HYPH</name>
<organism evidence="1 2">
    <name type="scientific">Pseudochelatococcus contaminans</name>
    <dbReference type="NCBI Taxonomy" id="1538103"/>
    <lineage>
        <taxon>Bacteria</taxon>
        <taxon>Pseudomonadati</taxon>
        <taxon>Pseudomonadota</taxon>
        <taxon>Alphaproteobacteria</taxon>
        <taxon>Hyphomicrobiales</taxon>
        <taxon>Chelatococcaceae</taxon>
        <taxon>Pseudochelatococcus</taxon>
    </lineage>
</organism>
<keyword evidence="2" id="KW-1185">Reference proteome</keyword>
<dbReference type="AlphaFoldDB" id="A0A7W5Z3E6"/>
<accession>A0A7W5Z3E6</accession>
<gene>
    <name evidence="1" type="ORF">FHS81_000961</name>
</gene>
<dbReference type="EMBL" id="JACICC010000002">
    <property type="protein sequence ID" value="MBB3808891.1"/>
    <property type="molecule type" value="Genomic_DNA"/>
</dbReference>